<keyword evidence="17" id="KW-1185">Reference proteome</keyword>
<dbReference type="Pfam" id="PF07476">
    <property type="entry name" value="MAAL_C"/>
    <property type="match status" value="1"/>
</dbReference>
<evidence type="ECO:0000256" key="9">
    <source>
        <dbReference type="ARBA" id="ARBA00023239"/>
    </source>
</evidence>
<dbReference type="Gene3D" id="3.30.390.10">
    <property type="entry name" value="Enolase-like, N-terminal domain"/>
    <property type="match status" value="1"/>
</dbReference>
<dbReference type="PANTHER" id="PTHR48073">
    <property type="entry name" value="O-SUCCINYLBENZOATE SYNTHASE-RELATED"/>
    <property type="match status" value="1"/>
</dbReference>
<evidence type="ECO:0000313" key="16">
    <source>
        <dbReference type="EMBL" id="QWK92723.1"/>
    </source>
</evidence>
<feature type="site" description="Transition state stabilizer" evidence="12">
    <location>
        <position position="194"/>
    </location>
</feature>
<keyword evidence="8 13" id="KW-0460">Magnesium</keyword>
<dbReference type="InterPro" id="IPR022662">
    <property type="entry name" value="MeAsp_NH4-lyase_C"/>
</dbReference>
<feature type="active site" description="Proton acceptor" evidence="10">
    <location>
        <position position="331"/>
    </location>
</feature>
<evidence type="ECO:0000256" key="12">
    <source>
        <dbReference type="PIRSR" id="PIRSR017107-3"/>
    </source>
</evidence>
<dbReference type="CDD" id="cd03314">
    <property type="entry name" value="MAL"/>
    <property type="match status" value="1"/>
</dbReference>
<evidence type="ECO:0000259" key="14">
    <source>
        <dbReference type="Pfam" id="PF05034"/>
    </source>
</evidence>
<name>A0A975S456_9RHOB</name>
<feature type="binding site" evidence="13">
    <location>
        <position position="238"/>
    </location>
    <ligand>
        <name>Mg(2+)</name>
        <dbReference type="ChEBI" id="CHEBI:18420"/>
    </ligand>
</feature>
<evidence type="ECO:0000256" key="6">
    <source>
        <dbReference type="ARBA" id="ARBA00012993"/>
    </source>
</evidence>
<feature type="domain" description="Methylaspartate ammonia-lyase C-terminal" evidence="15">
    <location>
        <begin position="165"/>
        <end position="410"/>
    </location>
</feature>
<evidence type="ECO:0000256" key="13">
    <source>
        <dbReference type="PIRSR" id="PIRSR017107-4"/>
    </source>
</evidence>
<feature type="binding site" evidence="13">
    <location>
        <position position="307"/>
    </location>
    <ligand>
        <name>Mg(2+)</name>
        <dbReference type="ChEBI" id="CHEBI:18420"/>
    </ligand>
</feature>
<dbReference type="RefSeq" id="WP_215505711.1">
    <property type="nucleotide sequence ID" value="NZ_CP076363.1"/>
</dbReference>
<dbReference type="SFLD" id="SFLDS00001">
    <property type="entry name" value="Enolase"/>
    <property type="match status" value="1"/>
</dbReference>
<dbReference type="AlphaFoldDB" id="A0A975S456"/>
<comment type="cofactor">
    <cofactor evidence="2 13">
        <name>Mg(2+)</name>
        <dbReference type="ChEBI" id="CHEBI:18420"/>
    </cofactor>
</comment>
<dbReference type="EC" id="4.3.1.2" evidence="6"/>
<accession>A0A975S456</accession>
<evidence type="ECO:0000256" key="2">
    <source>
        <dbReference type="ARBA" id="ARBA00001946"/>
    </source>
</evidence>
<comment type="pathway">
    <text evidence="3">Amino-acid degradation; L-glutamate degradation via mesaconate pathway; acetate and pyruvate from L-glutamate: step 2/4.</text>
</comment>
<evidence type="ECO:0000256" key="10">
    <source>
        <dbReference type="PIRSR" id="PIRSR017107-1"/>
    </source>
</evidence>
<evidence type="ECO:0000256" key="8">
    <source>
        <dbReference type="ARBA" id="ARBA00022842"/>
    </source>
</evidence>
<dbReference type="PANTHER" id="PTHR48073:SF2">
    <property type="entry name" value="O-SUCCINYLBENZOATE SYNTHASE"/>
    <property type="match status" value="1"/>
</dbReference>
<dbReference type="InterPro" id="IPR006395">
    <property type="entry name" value="Me_Asp_am_lyase"/>
</dbReference>
<dbReference type="SUPFAM" id="SSF54826">
    <property type="entry name" value="Enolase N-terminal domain-like"/>
    <property type="match status" value="1"/>
</dbReference>
<dbReference type="GO" id="GO:0046872">
    <property type="term" value="F:metal ion binding"/>
    <property type="evidence" value="ECO:0007669"/>
    <property type="project" value="UniProtKB-KW"/>
</dbReference>
<dbReference type="GO" id="GO:0050096">
    <property type="term" value="F:methylaspartate ammonia-lyase activity"/>
    <property type="evidence" value="ECO:0007669"/>
    <property type="project" value="UniProtKB-EC"/>
</dbReference>
<dbReference type="InterPro" id="IPR022665">
    <property type="entry name" value="MeAsp_NH4-lyase_N"/>
</dbReference>
<organism evidence="16 17">
    <name type="scientific">Gemmobacter fulvus</name>
    <dbReference type="NCBI Taxonomy" id="2840474"/>
    <lineage>
        <taxon>Bacteria</taxon>
        <taxon>Pseudomonadati</taxon>
        <taxon>Pseudomonadota</taxon>
        <taxon>Alphaproteobacteria</taxon>
        <taxon>Rhodobacterales</taxon>
        <taxon>Paracoccaceae</taxon>
        <taxon>Gemmobacter</taxon>
    </lineage>
</organism>
<evidence type="ECO:0000256" key="4">
    <source>
        <dbReference type="ARBA" id="ARBA00009954"/>
    </source>
</evidence>
<dbReference type="Gene3D" id="3.20.20.120">
    <property type="entry name" value="Enolase-like C-terminal domain"/>
    <property type="match status" value="1"/>
</dbReference>
<dbReference type="InterPro" id="IPR029017">
    <property type="entry name" value="Enolase-like_N"/>
</dbReference>
<evidence type="ECO:0000256" key="11">
    <source>
        <dbReference type="PIRSR" id="PIRSR017107-2"/>
    </source>
</evidence>
<sequence length="414" mass="44530">MKIKNVHLAPGYSAFYFDDQAAIKAGARQDSFVYTGAPLTPGFDQVRQCGESISIILELADGQLAEGDCAAVQYSGAGGRDPLFTAERFIPLIRAHLVPRLIGLDVSQFRDNAASFDALTIGGAALHTAIRYGLSQALLDATARATGRQKYQVVADEWDLPQVAAPLALFGQSGDDRYNAVDKMILKQVAALPHGLINNVPQKLGETGGKLAEYVSWLCHRIRSLRRSAAYMPDLHIDVYGTVGEIFENDADRIADYLTTLEKRAEGFTLYIEGPADAGSKEGQIALLAAIKSALSARGSAVKIVADEWCNTQADVVDFVDARCCDMVQIKTPDLGSLHNTIDAVLYCKAQGVEAYQGGTCNETDISARACLHAAMATRPERVLVKPGMGFDEGMTIVANEMNRILAIGQRTGA</sequence>
<feature type="binding site" evidence="11">
    <location>
        <position position="172"/>
    </location>
    <ligand>
        <name>(2S,3S)-3-methyl-L-aspartate</name>
        <dbReference type="ChEBI" id="CHEBI:58724"/>
    </ligand>
</feature>
<dbReference type="Pfam" id="PF05034">
    <property type="entry name" value="MAAL_N"/>
    <property type="match status" value="1"/>
</dbReference>
<keyword evidence="9 16" id="KW-0456">Lyase</keyword>
<gene>
    <name evidence="16" type="ORF">KM031_18930</name>
</gene>
<evidence type="ECO:0000259" key="15">
    <source>
        <dbReference type="Pfam" id="PF07476"/>
    </source>
</evidence>
<comment type="catalytic activity">
    <reaction evidence="1">
        <text>(2S,3S)-3-methyl-L-aspartate = mesaconate + NH4(+)</text>
        <dbReference type="Rhea" id="RHEA:12829"/>
        <dbReference type="ChEBI" id="CHEBI:28938"/>
        <dbReference type="ChEBI" id="CHEBI:36986"/>
        <dbReference type="ChEBI" id="CHEBI:58724"/>
        <dbReference type="EC" id="4.3.1.2"/>
    </reaction>
</comment>
<dbReference type="PIRSF" id="PIRSF017107">
    <property type="entry name" value="MAL"/>
    <property type="match status" value="1"/>
</dbReference>
<dbReference type="KEGG" id="gfu:KM031_18930"/>
<feature type="domain" description="Methylaspartate ammonia-lyase N-terminal" evidence="14">
    <location>
        <begin position="1"/>
        <end position="159"/>
    </location>
</feature>
<keyword evidence="7 13" id="KW-0479">Metal-binding</keyword>
<dbReference type="SUPFAM" id="SSF51604">
    <property type="entry name" value="Enolase C-terminal domain-like"/>
    <property type="match status" value="1"/>
</dbReference>
<evidence type="ECO:0000313" key="17">
    <source>
        <dbReference type="Proteomes" id="UP000679352"/>
    </source>
</evidence>
<evidence type="ECO:0000256" key="5">
    <source>
        <dbReference type="ARBA" id="ARBA00011738"/>
    </source>
</evidence>
<feature type="binding site" evidence="11">
    <location>
        <position position="329"/>
    </location>
    <ligand>
        <name>(2S,3S)-3-methyl-L-aspartate</name>
        <dbReference type="ChEBI" id="CHEBI:58724"/>
    </ligand>
</feature>
<dbReference type="SFLD" id="SFLDG00151">
    <property type="entry name" value="methylaspartate_ammonia-lyase"/>
    <property type="match status" value="1"/>
</dbReference>
<evidence type="ECO:0000256" key="1">
    <source>
        <dbReference type="ARBA" id="ARBA00000789"/>
    </source>
</evidence>
<reference evidence="16" key="1">
    <citation type="submission" date="2021-06" db="EMBL/GenBank/DDBJ databases">
        <authorList>
            <person name="Lee C.-S."/>
            <person name="Jin L."/>
        </authorList>
    </citation>
    <scope>NUCLEOTIDE SEQUENCE</scope>
    <source>
        <strain evidence="16">Con5</strain>
        <plasmid evidence="16">p2</plasmid>
    </source>
</reference>
<evidence type="ECO:0000256" key="7">
    <source>
        <dbReference type="ARBA" id="ARBA00022723"/>
    </source>
</evidence>
<dbReference type="NCBIfam" id="TIGR01502">
    <property type="entry name" value="B_methylAsp_ase"/>
    <property type="match status" value="1"/>
</dbReference>
<feature type="binding site" evidence="13">
    <location>
        <position position="273"/>
    </location>
    <ligand>
        <name>Mg(2+)</name>
        <dbReference type="ChEBI" id="CHEBI:18420"/>
    </ligand>
</feature>
<protein>
    <recommendedName>
        <fullName evidence="6">methylaspartate ammonia-lyase</fullName>
        <ecNumber evidence="6">4.3.1.2</ecNumber>
    </recommendedName>
</protein>
<comment type="subunit">
    <text evidence="5">Homodimer.</text>
</comment>
<geneLocation type="plasmid" evidence="16 17">
    <name>p2</name>
</geneLocation>
<dbReference type="Proteomes" id="UP000679352">
    <property type="component" value="Plasmid p2"/>
</dbReference>
<dbReference type="InterPro" id="IPR036849">
    <property type="entry name" value="Enolase-like_C_sf"/>
</dbReference>
<dbReference type="EMBL" id="CP076363">
    <property type="protein sequence ID" value="QWK92723.1"/>
    <property type="molecule type" value="Genomic_DNA"/>
</dbReference>
<dbReference type="SFLD" id="SFLDF00007">
    <property type="entry name" value="methylaspartate_ammonia-lyase"/>
    <property type="match status" value="1"/>
</dbReference>
<proteinExistence type="inferred from homology"/>
<evidence type="ECO:0000256" key="3">
    <source>
        <dbReference type="ARBA" id="ARBA00004675"/>
    </source>
</evidence>
<keyword evidence="16" id="KW-0614">Plasmid</keyword>
<comment type="similarity">
    <text evidence="4">Belongs to the methylaspartate ammonia-lyase family.</text>
</comment>